<evidence type="ECO:0000313" key="2">
    <source>
        <dbReference type="EMBL" id="GLQ33605.1"/>
    </source>
</evidence>
<name>A0AA37SFN7_9GAMM</name>
<evidence type="ECO:0000256" key="1">
    <source>
        <dbReference type="SAM" id="SignalP"/>
    </source>
</evidence>
<evidence type="ECO:0000313" key="3">
    <source>
        <dbReference type="Proteomes" id="UP001161389"/>
    </source>
</evidence>
<dbReference type="Proteomes" id="UP001161389">
    <property type="component" value="Unassembled WGS sequence"/>
</dbReference>
<gene>
    <name evidence="2" type="ORF">GCM10007876_40850</name>
</gene>
<dbReference type="AlphaFoldDB" id="A0AA37SFN7"/>
<evidence type="ECO:0008006" key="4">
    <source>
        <dbReference type="Google" id="ProtNLM"/>
    </source>
</evidence>
<proteinExistence type="predicted"/>
<feature type="signal peptide" evidence="1">
    <location>
        <begin position="1"/>
        <end position="22"/>
    </location>
</feature>
<accession>A0AA37SFN7</accession>
<dbReference type="RefSeq" id="WP_284384096.1">
    <property type="nucleotide sequence ID" value="NZ_BSNM01000027.1"/>
</dbReference>
<dbReference type="EMBL" id="BSNM01000027">
    <property type="protein sequence ID" value="GLQ33605.1"/>
    <property type="molecule type" value="Genomic_DNA"/>
</dbReference>
<feature type="chain" id="PRO_5041351517" description="Lipoprotein" evidence="1">
    <location>
        <begin position="23"/>
        <end position="152"/>
    </location>
</feature>
<keyword evidence="1" id="KW-0732">Signal</keyword>
<organism evidence="2 3">
    <name type="scientific">Litoribrevibacter albus</name>
    <dbReference type="NCBI Taxonomy" id="1473156"/>
    <lineage>
        <taxon>Bacteria</taxon>
        <taxon>Pseudomonadati</taxon>
        <taxon>Pseudomonadota</taxon>
        <taxon>Gammaproteobacteria</taxon>
        <taxon>Oceanospirillales</taxon>
        <taxon>Oceanospirillaceae</taxon>
        <taxon>Litoribrevibacter</taxon>
    </lineage>
</organism>
<dbReference type="PROSITE" id="PS51257">
    <property type="entry name" value="PROKAR_LIPOPROTEIN"/>
    <property type="match status" value="1"/>
</dbReference>
<protein>
    <recommendedName>
        <fullName evidence="4">Lipoprotein</fullName>
    </recommendedName>
</protein>
<reference evidence="2" key="1">
    <citation type="journal article" date="2014" name="Int. J. Syst. Evol. Microbiol.">
        <title>Complete genome sequence of Corynebacterium casei LMG S-19264T (=DSM 44701T), isolated from a smear-ripened cheese.</title>
        <authorList>
            <consortium name="US DOE Joint Genome Institute (JGI-PGF)"/>
            <person name="Walter F."/>
            <person name="Albersmeier A."/>
            <person name="Kalinowski J."/>
            <person name="Ruckert C."/>
        </authorList>
    </citation>
    <scope>NUCLEOTIDE SEQUENCE</scope>
    <source>
        <strain evidence="2">NBRC 110071</strain>
    </source>
</reference>
<reference evidence="2" key="2">
    <citation type="submission" date="2023-01" db="EMBL/GenBank/DDBJ databases">
        <title>Draft genome sequence of Litoribrevibacter albus strain NBRC 110071.</title>
        <authorList>
            <person name="Sun Q."/>
            <person name="Mori K."/>
        </authorList>
    </citation>
    <scope>NUCLEOTIDE SEQUENCE</scope>
    <source>
        <strain evidence="2">NBRC 110071</strain>
    </source>
</reference>
<sequence>MKSLLLLPLTVVLIACKTSATANNQQPSEQESFLVEAIQNTPYSAVVKHIRVDVLPSDQPDFTEQHIYYAQVLETFRGEELSTINYSMFVEEGEDTIIDQNPVIVTLCKDDEGFYWPGTGAQFEGTTALISLAKKHSVRKTESNQTHFSHCN</sequence>
<comment type="caution">
    <text evidence="2">The sequence shown here is derived from an EMBL/GenBank/DDBJ whole genome shotgun (WGS) entry which is preliminary data.</text>
</comment>
<keyword evidence="3" id="KW-1185">Reference proteome</keyword>